<dbReference type="PANTHER" id="PTHR43155">
    <property type="entry name" value="CYCLIC DI-GMP PHOSPHODIESTERASE PA4108-RELATED"/>
    <property type="match status" value="1"/>
</dbReference>
<dbReference type="InterPro" id="IPR037522">
    <property type="entry name" value="HD_GYP_dom"/>
</dbReference>
<dbReference type="PROSITE" id="PS51832">
    <property type="entry name" value="HD_GYP"/>
    <property type="match status" value="1"/>
</dbReference>
<dbReference type="EMBL" id="FNPV01000003">
    <property type="protein sequence ID" value="SDY61585.1"/>
    <property type="molecule type" value="Genomic_DNA"/>
</dbReference>
<gene>
    <name evidence="2" type="ORF">SAMN05192546_103142</name>
</gene>
<accession>A0A1H3LCJ1</accession>
<dbReference type="PANTHER" id="PTHR43155:SF2">
    <property type="entry name" value="CYCLIC DI-GMP PHOSPHODIESTERASE PA4108"/>
    <property type="match status" value="1"/>
</dbReference>
<dbReference type="Gene3D" id="1.10.3210.10">
    <property type="entry name" value="Hypothetical protein af1432"/>
    <property type="match status" value="1"/>
</dbReference>
<sequence>MRIMSTSGLTAGVKLGKTVYDEKGLVLLRSGVKLTDSYIFQLKRKNIPAVYVDDALSRGVEIASAIDQEVRVKAVLQIKEIFEELKEQRNSKMATRYISDQHYEGVKSTFDDIMANLQRNKGATMNMAELMSSSLYTYTHSLNVAVLSVLTAQSLGLPPDKIKELGVGALLHDVGKIAIPDEILNKQGSLTEAEWKLMKTHPEEGYRMVKDNLSISAYTKAIIMSHHERVDGSGYPNGFSGDKVHLLTQIVSMADIFDAVTSDRCYRDRVPVYQAVEIIMAQVHKGYDEKVFRAFMQNVDLYPPGQIVRLSNGEKAMVVRNNREQPTRPYVRVLNTENEPMDEVDLMKHLSLFIIKELDEVCA</sequence>
<evidence type="ECO:0000259" key="1">
    <source>
        <dbReference type="PROSITE" id="PS51832"/>
    </source>
</evidence>
<dbReference type="SUPFAM" id="SSF109604">
    <property type="entry name" value="HD-domain/PDEase-like"/>
    <property type="match status" value="1"/>
</dbReference>
<protein>
    <submittedName>
        <fullName evidence="2">HDIG domain-containing protein</fullName>
    </submittedName>
</protein>
<proteinExistence type="predicted"/>
<dbReference type="InterPro" id="IPR006675">
    <property type="entry name" value="HDIG_dom"/>
</dbReference>
<dbReference type="Pfam" id="PF13487">
    <property type="entry name" value="HD_5"/>
    <property type="match status" value="1"/>
</dbReference>
<dbReference type="OrthoDB" id="9804747at2"/>
<dbReference type="AlphaFoldDB" id="A0A1H3LCJ1"/>
<dbReference type="STRING" id="159292.SAMN05192546_103142"/>
<dbReference type="RefSeq" id="WP_093311788.1">
    <property type="nucleotide sequence ID" value="NZ_FNPV01000003.1"/>
</dbReference>
<dbReference type="NCBIfam" id="TIGR00277">
    <property type="entry name" value="HDIG"/>
    <property type="match status" value="1"/>
</dbReference>
<evidence type="ECO:0000313" key="3">
    <source>
        <dbReference type="Proteomes" id="UP000199230"/>
    </source>
</evidence>
<dbReference type="SMART" id="SM00471">
    <property type="entry name" value="HDc"/>
    <property type="match status" value="1"/>
</dbReference>
<dbReference type="Proteomes" id="UP000199230">
    <property type="component" value="Unassembled WGS sequence"/>
</dbReference>
<organism evidence="2 3">
    <name type="scientific">Tindallia californiensis</name>
    <dbReference type="NCBI Taxonomy" id="159292"/>
    <lineage>
        <taxon>Bacteria</taxon>
        <taxon>Bacillati</taxon>
        <taxon>Bacillota</taxon>
        <taxon>Clostridia</taxon>
        <taxon>Peptostreptococcales</taxon>
        <taxon>Tindalliaceae</taxon>
        <taxon>Tindallia</taxon>
    </lineage>
</organism>
<dbReference type="InterPro" id="IPR003607">
    <property type="entry name" value="HD/PDEase_dom"/>
</dbReference>
<feature type="domain" description="HD-GYP" evidence="1">
    <location>
        <begin position="115"/>
        <end position="311"/>
    </location>
</feature>
<name>A0A1H3LCJ1_9FIRM</name>
<reference evidence="2 3" key="1">
    <citation type="submission" date="2016-10" db="EMBL/GenBank/DDBJ databases">
        <authorList>
            <person name="de Groot N.N."/>
        </authorList>
    </citation>
    <scope>NUCLEOTIDE SEQUENCE [LARGE SCALE GENOMIC DNA]</scope>
    <source>
        <strain evidence="2 3">APO</strain>
    </source>
</reference>
<keyword evidence="3" id="KW-1185">Reference proteome</keyword>
<evidence type="ECO:0000313" key="2">
    <source>
        <dbReference type="EMBL" id="SDY61585.1"/>
    </source>
</evidence>
<dbReference type="CDD" id="cd00077">
    <property type="entry name" value="HDc"/>
    <property type="match status" value="1"/>
</dbReference>